<dbReference type="InterPro" id="IPR050707">
    <property type="entry name" value="HTH_MetabolicPath_Reg"/>
</dbReference>
<dbReference type="InterPro" id="IPR036390">
    <property type="entry name" value="WH_DNA-bd_sf"/>
</dbReference>
<organism evidence="5 6">
    <name type="scientific">Streptomyces himastatinicus ATCC 53653</name>
    <dbReference type="NCBI Taxonomy" id="457427"/>
    <lineage>
        <taxon>Bacteria</taxon>
        <taxon>Bacillati</taxon>
        <taxon>Actinomycetota</taxon>
        <taxon>Actinomycetes</taxon>
        <taxon>Kitasatosporales</taxon>
        <taxon>Streptomycetaceae</taxon>
        <taxon>Streptomyces</taxon>
        <taxon>Streptomyces violaceusniger group</taxon>
    </lineage>
</organism>
<dbReference type="STRING" id="457427.SSOG_08965"/>
<feature type="domain" description="IclR-ED" evidence="4">
    <location>
        <begin position="72"/>
        <end position="251"/>
    </location>
</feature>
<dbReference type="Pfam" id="PF01614">
    <property type="entry name" value="IclR_C"/>
    <property type="match status" value="1"/>
</dbReference>
<name>D9WKX6_9ACTN</name>
<dbReference type="Proteomes" id="UP000003963">
    <property type="component" value="Unassembled WGS sequence"/>
</dbReference>
<dbReference type="SUPFAM" id="SSF55781">
    <property type="entry name" value="GAF domain-like"/>
    <property type="match status" value="1"/>
</dbReference>
<dbReference type="GO" id="GO:0045892">
    <property type="term" value="P:negative regulation of DNA-templated transcription"/>
    <property type="evidence" value="ECO:0007669"/>
    <property type="project" value="TreeGrafter"/>
</dbReference>
<evidence type="ECO:0000256" key="1">
    <source>
        <dbReference type="ARBA" id="ARBA00023015"/>
    </source>
</evidence>
<dbReference type="HOGENOM" id="CLU_062618_7_0_11"/>
<reference evidence="5 6" key="1">
    <citation type="submission" date="2009-02" db="EMBL/GenBank/DDBJ databases">
        <title>Annotation of Streptomyces hygroscopicus strain ATCC 53653.</title>
        <authorList>
            <consortium name="The Broad Institute Genome Sequencing Platform"/>
            <consortium name="Broad Institute Microbial Sequencing Center"/>
            <person name="Fischbach M."/>
            <person name="Godfrey P."/>
            <person name="Ward D."/>
            <person name="Young S."/>
            <person name="Zeng Q."/>
            <person name="Koehrsen M."/>
            <person name="Alvarado L."/>
            <person name="Berlin A.M."/>
            <person name="Bochicchio J."/>
            <person name="Borenstein D."/>
            <person name="Chapman S.B."/>
            <person name="Chen Z."/>
            <person name="Engels R."/>
            <person name="Freedman E."/>
            <person name="Gellesch M."/>
            <person name="Goldberg J."/>
            <person name="Griggs A."/>
            <person name="Gujja S."/>
            <person name="Heilman E.R."/>
            <person name="Heiman D.I."/>
            <person name="Hepburn T.A."/>
            <person name="Howarth C."/>
            <person name="Jen D."/>
            <person name="Larson L."/>
            <person name="Lewis B."/>
            <person name="Mehta T."/>
            <person name="Park D."/>
            <person name="Pearson M."/>
            <person name="Richards J."/>
            <person name="Roberts A."/>
            <person name="Saif S."/>
            <person name="Shea T.D."/>
            <person name="Shenoy N."/>
            <person name="Sisk P."/>
            <person name="Stolte C."/>
            <person name="Sykes S.N."/>
            <person name="Thomson T."/>
            <person name="Walk T."/>
            <person name="White J."/>
            <person name="Yandava C."/>
            <person name="Straight P."/>
            <person name="Clardy J."/>
            <person name="Hung D."/>
            <person name="Kolter R."/>
            <person name="Mekalanos J."/>
            <person name="Walker S."/>
            <person name="Walsh C.T."/>
            <person name="Wieland-Brown L.C."/>
            <person name="Haas B."/>
            <person name="Nusbaum C."/>
            <person name="Birren B."/>
        </authorList>
    </citation>
    <scope>NUCLEOTIDE SEQUENCE [LARGE SCALE GENOMIC DNA]</scope>
    <source>
        <strain evidence="5 6">ATCC 53653</strain>
    </source>
</reference>
<evidence type="ECO:0000256" key="2">
    <source>
        <dbReference type="ARBA" id="ARBA00023125"/>
    </source>
</evidence>
<dbReference type="Gene3D" id="1.10.10.10">
    <property type="entry name" value="Winged helix-like DNA-binding domain superfamily/Winged helix DNA-binding domain"/>
    <property type="match status" value="1"/>
</dbReference>
<dbReference type="InterPro" id="IPR029016">
    <property type="entry name" value="GAF-like_dom_sf"/>
</dbReference>
<keyword evidence="1" id="KW-0805">Transcription regulation</keyword>
<keyword evidence="6" id="KW-1185">Reference proteome</keyword>
<keyword evidence="2" id="KW-0238">DNA-binding</keyword>
<dbReference type="PANTHER" id="PTHR30136:SF24">
    <property type="entry name" value="HTH-TYPE TRANSCRIPTIONAL REPRESSOR ALLR"/>
    <property type="match status" value="1"/>
</dbReference>
<dbReference type="PROSITE" id="PS51078">
    <property type="entry name" value="ICLR_ED"/>
    <property type="match status" value="1"/>
</dbReference>
<evidence type="ECO:0000313" key="6">
    <source>
        <dbReference type="Proteomes" id="UP000003963"/>
    </source>
</evidence>
<evidence type="ECO:0000313" key="5">
    <source>
        <dbReference type="EMBL" id="EFL29251.1"/>
    </source>
</evidence>
<dbReference type="EMBL" id="GG657754">
    <property type="protein sequence ID" value="EFL29251.1"/>
    <property type="molecule type" value="Genomic_DNA"/>
</dbReference>
<dbReference type="GO" id="GO:0003677">
    <property type="term" value="F:DNA binding"/>
    <property type="evidence" value="ECO:0007669"/>
    <property type="project" value="UniProtKB-KW"/>
</dbReference>
<dbReference type="PANTHER" id="PTHR30136">
    <property type="entry name" value="HELIX-TURN-HELIX TRANSCRIPTIONAL REGULATOR, ICLR FAMILY"/>
    <property type="match status" value="1"/>
</dbReference>
<evidence type="ECO:0000256" key="3">
    <source>
        <dbReference type="ARBA" id="ARBA00023163"/>
    </source>
</evidence>
<keyword evidence="3" id="KW-0804">Transcription</keyword>
<dbReference type="Gene3D" id="3.30.450.40">
    <property type="match status" value="1"/>
</dbReference>
<dbReference type="SUPFAM" id="SSF46785">
    <property type="entry name" value="Winged helix' DNA-binding domain"/>
    <property type="match status" value="1"/>
</dbReference>
<dbReference type="InterPro" id="IPR036388">
    <property type="entry name" value="WH-like_DNA-bd_sf"/>
</dbReference>
<dbReference type="InterPro" id="IPR014757">
    <property type="entry name" value="Tscrpt_reg_IclR_C"/>
</dbReference>
<proteinExistence type="predicted"/>
<gene>
    <name evidence="5" type="ORF">SSOG_08965</name>
</gene>
<dbReference type="Pfam" id="PF09339">
    <property type="entry name" value="HTH_IclR"/>
    <property type="match status" value="1"/>
</dbReference>
<dbReference type="AlphaFoldDB" id="D9WKX6"/>
<sequence>MMPRTSQPGRSVSARLFDVLFAFRPGRSRLTLADLTRETGLPHATARRLTLELVEAGALDRAPDGSFSVGLRLWQLGTLAPLSVPLRTIALPFMDDLHTALRQHVQLAVLEGTEAVLVERLSAGNAVDVVSKIGGRLPLHCSGVGKVLLAHAGPELMEQVIAQGLEAYTDRTVTAPARLRALLAECRETGVAFVRQERTPGVESVATRVIDADGEVVAALSVVVGAGSVDLRTVRPAVIASGLAVSRRLGWRPSAGVR</sequence>
<dbReference type="GO" id="GO:0003700">
    <property type="term" value="F:DNA-binding transcription factor activity"/>
    <property type="evidence" value="ECO:0007669"/>
    <property type="project" value="TreeGrafter"/>
</dbReference>
<dbReference type="InterPro" id="IPR005471">
    <property type="entry name" value="Tscrpt_reg_IclR_N"/>
</dbReference>
<dbReference type="SMART" id="SM00346">
    <property type="entry name" value="HTH_ICLR"/>
    <property type="match status" value="1"/>
</dbReference>
<evidence type="ECO:0000259" key="4">
    <source>
        <dbReference type="PROSITE" id="PS51078"/>
    </source>
</evidence>
<protein>
    <submittedName>
        <fullName evidence="5">IclR family transcriptional regulator</fullName>
    </submittedName>
</protein>
<accession>D9WKX6</accession>